<dbReference type="InterPro" id="IPR000477">
    <property type="entry name" value="RT_dom"/>
</dbReference>
<feature type="domain" description="Reverse transcriptase" evidence="1">
    <location>
        <begin position="638"/>
        <end position="909"/>
    </location>
</feature>
<sequence>METVQRRLVPLLCTSSEQGTCFLAIANEADVSVIPSAAVDRSTTPALILEETKKLFGAHVPIRLIPHTEMASVIVETVQGYTKMYFPLSDARIPQEAVSMLVQSGIRWCHMDLVRERNQQELDHIKVVPGISSLILLNINEKLLPAENLHSSFLAGKLTEEWRSSSKETKLNEEKLKEFAQWWEGPQIWAPAQGSRGGMGILLHRDLQVQVIDSEADLWGRWAWMKVGIGNEEWALMTVYAPTAPGERVKFFSRLMQRVLRVERLMMAGDWNVSLDEALRLAAPSANRNDVRSLLDFSTELALYDPYPVLNPGEAGYTWFSHPNRDRQIVTRRRLDYFLVVDQVLDRVTSIREASQTLSDHKPVVDEIRLHLGMERGKGFFRLNSQVLQVPRVSEWVADHMTKCENARPHFDSTADWLDGGIAITSRVLDAVSRILARERNKKEAESKRRVEEAEERMEGHPISAMVWAAERVKRLEEWDNFQIDKQRWWINLLQDKGIVTHDKMTKETFQKLLPSRAQHQMVELKHPFNEPAPTACSTAGMLQYARLYYEDVLSTRRPQDGVDSDLSTSSDMWDSTAVQLCTTARLDLDRPLSLEEVTQTLKTMARGKSPGVDGLTVEFYAANWGAFGESLVTLYNEVTIGGKLGTGMTHGVISVLFKKGDKAEVRNWRPISLLNVSYKILAKSLARRLSKHLPDLVEKDQGAFVQGRSIFNNIVTAIEALEIVQSENPEMAVLLLDLEKAYDKVGWAFVLTTLRRMGFGRNSCAWIIAMYTFSTSAVMINGHLSTPFALTRSLRQGCPLAPLVFILQLEVLLNKIRKNRVIKGLRLHNGEECKVKALADDLFVLSENSKDSLSTLKNILREYSSLSEATVNWNKSTYLLPADFRLEVEWGMRRVENGEEERFLGVLISLQVGASAQGLLLQQRISSRLRLWGVAWHLSIIGRALVTNVALYSILWFVSAVREIAVGVLKVIRRLVARFIWKPRAKQDDSFISKVALDTLSFPRAEGGLGLMDPARRNQAQLRGWVAKVATVGPSEHWVLLAERILAEEWELARPKDAWACLFMPSFRKRKLKSCFWEAIRKAWNRMPPDVQQPPSTKEEILLQLLFDNPEIRNQNGVPFKADGSAGSFGQSWVKRGVVRIEDLWSTLTGRWKPLSELKLVLRSLQQVESHWRSILEAIPREWQLLLGPEGLDPPGTWYVPNPDSNNNTVWKVIEILPSGFRRVEKWVCKDTSNILSRVEEETVRGWDNPPQARVVETKCREPAGFGAGLCAHFQLVCSSPLSQDP</sequence>
<dbReference type="Pfam" id="PF00078">
    <property type="entry name" value="RVT_1"/>
    <property type="match status" value="1"/>
</dbReference>
<dbReference type="PANTHER" id="PTHR31635">
    <property type="entry name" value="REVERSE TRANSCRIPTASE DOMAIN-CONTAINING PROTEIN-RELATED"/>
    <property type="match status" value="1"/>
</dbReference>
<evidence type="ECO:0000313" key="3">
    <source>
        <dbReference type="Proteomes" id="UP000265515"/>
    </source>
</evidence>
<dbReference type="STRING" id="69332.A0A388LY64"/>
<dbReference type="SUPFAM" id="SSF56672">
    <property type="entry name" value="DNA/RNA polymerases"/>
    <property type="match status" value="1"/>
</dbReference>
<keyword evidence="3" id="KW-1185">Reference proteome</keyword>
<dbReference type="SUPFAM" id="SSF56219">
    <property type="entry name" value="DNase I-like"/>
    <property type="match status" value="1"/>
</dbReference>
<dbReference type="InterPro" id="IPR043502">
    <property type="entry name" value="DNA/RNA_pol_sf"/>
</dbReference>
<gene>
    <name evidence="2" type="ORF">CBR_g45317</name>
</gene>
<name>A0A388LY64_CHABU</name>
<dbReference type="Gene3D" id="3.60.10.10">
    <property type="entry name" value="Endonuclease/exonuclease/phosphatase"/>
    <property type="match status" value="1"/>
</dbReference>
<dbReference type="PROSITE" id="PS50878">
    <property type="entry name" value="RT_POL"/>
    <property type="match status" value="1"/>
</dbReference>
<comment type="caution">
    <text evidence="2">The sequence shown here is derived from an EMBL/GenBank/DDBJ whole genome shotgun (WGS) entry which is preliminary data.</text>
</comment>
<proteinExistence type="predicted"/>
<accession>A0A388LY64</accession>
<dbReference type="Gramene" id="GBG87257">
    <property type="protein sequence ID" value="GBG87257"/>
    <property type="gene ID" value="CBR_g45317"/>
</dbReference>
<dbReference type="Proteomes" id="UP000265515">
    <property type="component" value="Unassembled WGS sequence"/>
</dbReference>
<evidence type="ECO:0000259" key="1">
    <source>
        <dbReference type="PROSITE" id="PS50878"/>
    </source>
</evidence>
<reference evidence="2 3" key="1">
    <citation type="journal article" date="2018" name="Cell">
        <title>The Chara Genome: Secondary Complexity and Implications for Plant Terrestrialization.</title>
        <authorList>
            <person name="Nishiyama T."/>
            <person name="Sakayama H."/>
            <person name="Vries J.D."/>
            <person name="Buschmann H."/>
            <person name="Saint-Marcoux D."/>
            <person name="Ullrich K.K."/>
            <person name="Haas F.B."/>
            <person name="Vanderstraeten L."/>
            <person name="Becker D."/>
            <person name="Lang D."/>
            <person name="Vosolsobe S."/>
            <person name="Rombauts S."/>
            <person name="Wilhelmsson P.K.I."/>
            <person name="Janitza P."/>
            <person name="Kern R."/>
            <person name="Heyl A."/>
            <person name="Rumpler F."/>
            <person name="Villalobos L.I.A.C."/>
            <person name="Clay J.M."/>
            <person name="Skokan R."/>
            <person name="Toyoda A."/>
            <person name="Suzuki Y."/>
            <person name="Kagoshima H."/>
            <person name="Schijlen E."/>
            <person name="Tajeshwar N."/>
            <person name="Catarino B."/>
            <person name="Hetherington A.J."/>
            <person name="Saltykova A."/>
            <person name="Bonnot C."/>
            <person name="Breuninger H."/>
            <person name="Symeonidi A."/>
            <person name="Radhakrishnan G.V."/>
            <person name="Van Nieuwerburgh F."/>
            <person name="Deforce D."/>
            <person name="Chang C."/>
            <person name="Karol K.G."/>
            <person name="Hedrich R."/>
            <person name="Ulvskov P."/>
            <person name="Glockner G."/>
            <person name="Delwiche C.F."/>
            <person name="Petrasek J."/>
            <person name="Van de Peer Y."/>
            <person name="Friml J."/>
            <person name="Beilby M."/>
            <person name="Dolan L."/>
            <person name="Kohara Y."/>
            <person name="Sugano S."/>
            <person name="Fujiyama A."/>
            <person name="Delaux P.-M."/>
            <person name="Quint M."/>
            <person name="TheiBen G."/>
            <person name="Hagemann M."/>
            <person name="Harholt J."/>
            <person name="Dunand C."/>
            <person name="Zachgo S."/>
            <person name="Langdale J."/>
            <person name="Maumus F."/>
            <person name="Straeten D.V.D."/>
            <person name="Gould S.B."/>
            <person name="Rensing S.A."/>
        </authorList>
    </citation>
    <scope>NUCLEOTIDE SEQUENCE [LARGE SCALE GENOMIC DNA]</scope>
    <source>
        <strain evidence="2 3">S276</strain>
    </source>
</reference>
<organism evidence="2 3">
    <name type="scientific">Chara braunii</name>
    <name type="common">Braun's stonewort</name>
    <dbReference type="NCBI Taxonomy" id="69332"/>
    <lineage>
        <taxon>Eukaryota</taxon>
        <taxon>Viridiplantae</taxon>
        <taxon>Streptophyta</taxon>
        <taxon>Charophyceae</taxon>
        <taxon>Charales</taxon>
        <taxon>Characeae</taxon>
        <taxon>Chara</taxon>
    </lineage>
</organism>
<dbReference type="EMBL" id="BFEA01000604">
    <property type="protein sequence ID" value="GBG87257.1"/>
    <property type="molecule type" value="Genomic_DNA"/>
</dbReference>
<dbReference type="PANTHER" id="PTHR31635:SF196">
    <property type="entry name" value="REVERSE TRANSCRIPTASE DOMAIN-CONTAINING PROTEIN-RELATED"/>
    <property type="match status" value="1"/>
</dbReference>
<dbReference type="OrthoDB" id="416119at2759"/>
<dbReference type="CDD" id="cd01650">
    <property type="entry name" value="RT_nLTR_like"/>
    <property type="match status" value="1"/>
</dbReference>
<protein>
    <recommendedName>
        <fullName evidence="1">Reverse transcriptase domain-containing protein</fullName>
    </recommendedName>
</protein>
<evidence type="ECO:0000313" key="2">
    <source>
        <dbReference type="EMBL" id="GBG87257.1"/>
    </source>
</evidence>
<dbReference type="InterPro" id="IPR036691">
    <property type="entry name" value="Endo/exonu/phosph_ase_sf"/>
</dbReference>